<feature type="compositionally biased region" description="Basic and acidic residues" evidence="1">
    <location>
        <begin position="1"/>
        <end position="12"/>
    </location>
</feature>
<feature type="region of interest" description="Disordered" evidence="1">
    <location>
        <begin position="150"/>
        <end position="265"/>
    </location>
</feature>
<gene>
    <name evidence="2" type="ORF">AVDCRST_MAG57-147</name>
</gene>
<dbReference type="AlphaFoldDB" id="A0A6J4H2F8"/>
<sequence length="265" mass="27956">RGADQLGRERAAGRGRRAAAGAAGDRDQPGPGRVGGAGGDRRPGRRRDALRPADPLRPVRGAGRGRGEEQPRGRAAAGDDEALAAAGRQDHRARRPRPGPDRHHRRPRRRRGPRLRPGRRPGRPDRHRRLGDRLVRARLRVLRLAVRRRRLAGQPAGGPRQRAHPDLDAADRGLPGRDPGQCGPGRDAGHRHQLRAGSVPDGDAGAHGGGPGGGLGGRAGGRPHARGDRPDRAAGRTRLRRGAAAHEREGEAARGAAGRAGPAGL</sequence>
<feature type="non-terminal residue" evidence="2">
    <location>
        <position position="265"/>
    </location>
</feature>
<organism evidence="2">
    <name type="scientific">uncultured Blastococcus sp</name>
    <dbReference type="NCBI Taxonomy" id="217144"/>
    <lineage>
        <taxon>Bacteria</taxon>
        <taxon>Bacillati</taxon>
        <taxon>Actinomycetota</taxon>
        <taxon>Actinomycetes</taxon>
        <taxon>Geodermatophilales</taxon>
        <taxon>Geodermatophilaceae</taxon>
        <taxon>Blastococcus</taxon>
        <taxon>environmental samples</taxon>
    </lineage>
</organism>
<evidence type="ECO:0000313" key="2">
    <source>
        <dbReference type="EMBL" id="CAA9212346.1"/>
    </source>
</evidence>
<protein>
    <submittedName>
        <fullName evidence="2">Uncharacterized protein</fullName>
    </submittedName>
</protein>
<name>A0A6J4H2F8_9ACTN</name>
<feature type="compositionally biased region" description="Gly residues" evidence="1">
    <location>
        <begin position="205"/>
        <end position="220"/>
    </location>
</feature>
<feature type="compositionally biased region" description="Low complexity" evidence="1">
    <location>
        <begin position="52"/>
        <end position="61"/>
    </location>
</feature>
<feature type="non-terminal residue" evidence="2">
    <location>
        <position position="1"/>
    </location>
</feature>
<accession>A0A6J4H2F8</accession>
<feature type="compositionally biased region" description="Basic residues" evidence="1">
    <location>
        <begin position="91"/>
        <end position="137"/>
    </location>
</feature>
<proteinExistence type="predicted"/>
<feature type="region of interest" description="Disordered" evidence="1">
    <location>
        <begin position="1"/>
        <end position="137"/>
    </location>
</feature>
<reference evidence="2" key="1">
    <citation type="submission" date="2020-02" db="EMBL/GenBank/DDBJ databases">
        <authorList>
            <person name="Meier V. D."/>
        </authorList>
    </citation>
    <scope>NUCLEOTIDE SEQUENCE</scope>
    <source>
        <strain evidence="2">AVDCRST_MAG57</strain>
    </source>
</reference>
<feature type="compositionally biased region" description="Basic and acidic residues" evidence="1">
    <location>
        <begin position="39"/>
        <end position="51"/>
    </location>
</feature>
<feature type="compositionally biased region" description="Basic and acidic residues" evidence="1">
    <location>
        <begin position="225"/>
        <end position="234"/>
    </location>
</feature>
<feature type="compositionally biased region" description="Low complexity" evidence="1">
    <location>
        <begin position="253"/>
        <end position="265"/>
    </location>
</feature>
<dbReference type="EMBL" id="CADCTI010000015">
    <property type="protein sequence ID" value="CAA9212346.1"/>
    <property type="molecule type" value="Genomic_DNA"/>
</dbReference>
<evidence type="ECO:0000256" key="1">
    <source>
        <dbReference type="SAM" id="MobiDB-lite"/>
    </source>
</evidence>
<feature type="compositionally biased region" description="Basic and acidic residues" evidence="1">
    <location>
        <begin position="163"/>
        <end position="175"/>
    </location>
</feature>